<dbReference type="Pfam" id="PF04113">
    <property type="entry name" value="Gpi16"/>
    <property type="match status" value="2"/>
</dbReference>
<feature type="region of interest" description="Disordered" evidence="1">
    <location>
        <begin position="565"/>
        <end position="588"/>
    </location>
</feature>
<reference evidence="4" key="1">
    <citation type="submission" date="2016-11" db="UniProtKB">
        <authorList>
            <consortium name="WormBaseParasite"/>
        </authorList>
    </citation>
    <scope>IDENTIFICATION</scope>
</reference>
<keyword evidence="3" id="KW-1185">Reference proteome</keyword>
<dbReference type="GO" id="GO:0042765">
    <property type="term" value="C:GPI-anchor transamidase complex"/>
    <property type="evidence" value="ECO:0007669"/>
    <property type="project" value="InterPro"/>
</dbReference>
<evidence type="ECO:0000256" key="1">
    <source>
        <dbReference type="SAM" id="MobiDB-lite"/>
    </source>
</evidence>
<dbReference type="GO" id="GO:0016255">
    <property type="term" value="P:attachment of GPI anchor to protein"/>
    <property type="evidence" value="ECO:0007669"/>
    <property type="project" value="InterPro"/>
</dbReference>
<dbReference type="PANTHER" id="PTHR12959">
    <property type="entry name" value="GPI TRANSAMIDASE COMPONENT PIG-T-RELATED"/>
    <property type="match status" value="1"/>
</dbReference>
<name>A0A1I7Y5F1_9BILA</name>
<dbReference type="WBParaSite" id="L893_g12799.t1">
    <property type="protein sequence ID" value="L893_g12799.t1"/>
    <property type="gene ID" value="L893_g12799"/>
</dbReference>
<evidence type="ECO:0000313" key="4">
    <source>
        <dbReference type="WBParaSite" id="L893_g12799.t1"/>
    </source>
</evidence>
<dbReference type="InterPro" id="IPR007245">
    <property type="entry name" value="PIG-T"/>
</dbReference>
<keyword evidence="2" id="KW-0732">Signal</keyword>
<dbReference type="AlphaFoldDB" id="A0A1I7Y5F1"/>
<feature type="compositionally biased region" description="Basic and acidic residues" evidence="1">
    <location>
        <begin position="569"/>
        <end position="588"/>
    </location>
</feature>
<evidence type="ECO:0000256" key="2">
    <source>
        <dbReference type="SAM" id="SignalP"/>
    </source>
</evidence>
<accession>A0A1I7Y5F1</accession>
<feature type="signal peptide" evidence="2">
    <location>
        <begin position="1"/>
        <end position="21"/>
    </location>
</feature>
<evidence type="ECO:0000313" key="3">
    <source>
        <dbReference type="Proteomes" id="UP000095287"/>
    </source>
</evidence>
<protein>
    <submittedName>
        <fullName evidence="4">GPI transamidase component PIG-T</fullName>
    </submittedName>
</protein>
<sequence length="588" mass="66205">MPPSSGLRILLLLVGVSFALGNIVDQLSDSYEETLTIKRLKSHQIYSHFDFVVQTNGSTVRGSYELFPRIIDEIVEKYKIRDLQISLTQGFWRTSEWGLQPKPETPNGAQLIVLFDGDASKEVIDKRWASLVNSLNGIFCTSLMELVPSLTSSPHRFRNDVVEEHGGNIKNLRYGALGGETVCTENLTPWKRLLPCKQSGISKLLNPIRLYSSAFHSLSLRVRRTGEAGKGRRLEMTAAHLTDLPPPPRVMSWDLRKLFDRVINGQCSVAKKSSVLVAKEDLPDAQYSPEADESVEIADQQYLHYDLSKKPLDAVFNVHMQTKKRLRIESVPPTFFGLHSFISNVGLQNGKIRHRLTNAKDAKLPIQFTHMIPWFLRVYMHTIAIECEPLGEGVQDLNATISNRHYSLARDRQKPALIELEINLPAKSVCLMNVNYDTAFMRAQEFKPDANYGNYVPGAVVSFRSDRSNLVKDAALLKEDSDDVVFVHGEVLLVQMPTPDFSMPFNVLCLVSTVISILYGPMYSLSTKVLKPVFTESEVPSRSPLAVKLIMFVVRLFKGVIGKFKKTKKQEGEQPEAEREEAGDKKND</sequence>
<feature type="chain" id="PRO_5009311754" evidence="2">
    <location>
        <begin position="22"/>
        <end position="588"/>
    </location>
</feature>
<organism evidence="3 4">
    <name type="scientific">Steinernema glaseri</name>
    <dbReference type="NCBI Taxonomy" id="37863"/>
    <lineage>
        <taxon>Eukaryota</taxon>
        <taxon>Metazoa</taxon>
        <taxon>Ecdysozoa</taxon>
        <taxon>Nematoda</taxon>
        <taxon>Chromadorea</taxon>
        <taxon>Rhabditida</taxon>
        <taxon>Tylenchina</taxon>
        <taxon>Panagrolaimomorpha</taxon>
        <taxon>Strongyloidoidea</taxon>
        <taxon>Steinernematidae</taxon>
        <taxon>Steinernema</taxon>
    </lineage>
</organism>
<proteinExistence type="predicted"/>
<dbReference type="PANTHER" id="PTHR12959:SF11">
    <property type="entry name" value="GPI TRANSAMIDASE COMPONENT PIG-T"/>
    <property type="match status" value="1"/>
</dbReference>
<dbReference type="Proteomes" id="UP000095287">
    <property type="component" value="Unplaced"/>
</dbReference>